<dbReference type="GO" id="GO:0004103">
    <property type="term" value="F:choline kinase activity"/>
    <property type="evidence" value="ECO:0007669"/>
    <property type="project" value="TreeGrafter"/>
</dbReference>
<dbReference type="Gene3D" id="3.90.1200.10">
    <property type="match status" value="1"/>
</dbReference>
<dbReference type="InterPro" id="IPR011009">
    <property type="entry name" value="Kinase-like_dom_sf"/>
</dbReference>
<dbReference type="EMBL" id="JNBR01000507">
    <property type="protein sequence ID" value="OQR91720.1"/>
    <property type="molecule type" value="Genomic_DNA"/>
</dbReference>
<keyword evidence="2" id="KW-0418">Kinase</keyword>
<comment type="similarity">
    <text evidence="1">Belongs to the choline/ethanolamine kinase family.</text>
</comment>
<dbReference type="GO" id="GO:0004305">
    <property type="term" value="F:ethanolamine kinase activity"/>
    <property type="evidence" value="ECO:0007669"/>
    <property type="project" value="TreeGrafter"/>
</dbReference>
<dbReference type="GO" id="GO:0005737">
    <property type="term" value="C:cytoplasm"/>
    <property type="evidence" value="ECO:0007669"/>
    <property type="project" value="TreeGrafter"/>
</dbReference>
<keyword evidence="3" id="KW-1185">Reference proteome</keyword>
<evidence type="ECO:0000313" key="2">
    <source>
        <dbReference type="EMBL" id="OQR91720.1"/>
    </source>
</evidence>
<evidence type="ECO:0000256" key="1">
    <source>
        <dbReference type="ARBA" id="ARBA00038211"/>
    </source>
</evidence>
<accession>A0A1V9Z1M8</accession>
<sequence length="366" mass="40356">MQYGVPSVAQTIALSLADIPGLADPTSVLRQDVASVLKALVPGWHSVAPHTLELTHLSGGHSNLLLACATAEAPEEKVVLRIYGVGTELFYARDDEIKTYRALAELPLGVGLVGLFANGRVETWIDGRPLTAFEMREPALSVSIARKLRALHDVDIPQGQKTYALDKVHHWFSLAQARYTEERVDWVVFGRDVALATELVAAVPSPVVFGHNDVNCGNVLLAGGDIVLIDFEYSHANPRGVDIANHFTEWCYFFPHTRPELGDPAKYPTAAEQRRFAQAYLGEDCEAAAVDELLLEVLVHGLVAHLHWALWAFLQAATHDGTFRYEDYALDRWRMFAAQRPCAIEAVAKRTEQRLATDNVGNQASN</sequence>
<name>A0A1V9Z1M8_ACHHY</name>
<gene>
    <name evidence="2" type="ORF">ACHHYP_04436</name>
</gene>
<dbReference type="SUPFAM" id="SSF56112">
    <property type="entry name" value="Protein kinase-like (PK-like)"/>
    <property type="match status" value="1"/>
</dbReference>
<dbReference type="Gene3D" id="3.30.200.20">
    <property type="entry name" value="Phosphorylase Kinase, domain 1"/>
    <property type="match status" value="1"/>
</dbReference>
<dbReference type="GO" id="GO:0006646">
    <property type="term" value="P:phosphatidylethanolamine biosynthetic process"/>
    <property type="evidence" value="ECO:0007669"/>
    <property type="project" value="TreeGrafter"/>
</dbReference>
<dbReference type="PANTHER" id="PTHR22603">
    <property type="entry name" value="CHOLINE/ETHANOALAMINE KINASE"/>
    <property type="match status" value="1"/>
</dbReference>
<keyword evidence="2" id="KW-0808">Transferase</keyword>
<organism evidence="2 3">
    <name type="scientific">Achlya hypogyna</name>
    <name type="common">Oomycete</name>
    <name type="synonym">Protoachlya hypogyna</name>
    <dbReference type="NCBI Taxonomy" id="1202772"/>
    <lineage>
        <taxon>Eukaryota</taxon>
        <taxon>Sar</taxon>
        <taxon>Stramenopiles</taxon>
        <taxon>Oomycota</taxon>
        <taxon>Saprolegniomycetes</taxon>
        <taxon>Saprolegniales</taxon>
        <taxon>Achlyaceae</taxon>
        <taxon>Achlya</taxon>
    </lineage>
</organism>
<dbReference type="PANTHER" id="PTHR22603:SF93">
    <property type="entry name" value="RE24176P"/>
    <property type="match status" value="1"/>
</dbReference>
<proteinExistence type="inferred from homology"/>
<dbReference type="OrthoDB" id="10267235at2759"/>
<dbReference type="AlphaFoldDB" id="A0A1V9Z1M8"/>
<dbReference type="Pfam" id="PF01633">
    <property type="entry name" value="Choline_kinase"/>
    <property type="match status" value="1"/>
</dbReference>
<dbReference type="Proteomes" id="UP000243579">
    <property type="component" value="Unassembled WGS sequence"/>
</dbReference>
<dbReference type="CDD" id="cd05157">
    <property type="entry name" value="ETNK_euk"/>
    <property type="match status" value="1"/>
</dbReference>
<evidence type="ECO:0000313" key="3">
    <source>
        <dbReference type="Proteomes" id="UP000243579"/>
    </source>
</evidence>
<dbReference type="STRING" id="1202772.A0A1V9Z1M8"/>
<comment type="caution">
    <text evidence="2">The sequence shown here is derived from an EMBL/GenBank/DDBJ whole genome shotgun (WGS) entry which is preliminary data.</text>
</comment>
<reference evidence="2 3" key="1">
    <citation type="journal article" date="2014" name="Genome Biol. Evol.">
        <title>The secreted proteins of Achlya hypogyna and Thraustotheca clavata identify the ancestral oomycete secretome and reveal gene acquisitions by horizontal gene transfer.</title>
        <authorList>
            <person name="Misner I."/>
            <person name="Blouin N."/>
            <person name="Leonard G."/>
            <person name="Richards T.A."/>
            <person name="Lane C.E."/>
        </authorList>
    </citation>
    <scope>NUCLEOTIDE SEQUENCE [LARGE SCALE GENOMIC DNA]</scope>
    <source>
        <strain evidence="2 3">ATCC 48635</strain>
    </source>
</reference>
<protein>
    <submittedName>
        <fullName evidence="2">Choline/ethanolamine kinase</fullName>
    </submittedName>
</protein>